<keyword evidence="2" id="KW-1133">Transmembrane helix</keyword>
<proteinExistence type="predicted"/>
<feature type="compositionally biased region" description="Polar residues" evidence="1">
    <location>
        <begin position="33"/>
        <end position="46"/>
    </location>
</feature>
<feature type="compositionally biased region" description="Polar residues" evidence="1">
    <location>
        <begin position="63"/>
        <end position="95"/>
    </location>
</feature>
<keyword evidence="3" id="KW-0732">Signal</keyword>
<comment type="caution">
    <text evidence="4">The sequence shown here is derived from an EMBL/GenBank/DDBJ whole genome shotgun (WGS) entry which is preliminary data.</text>
</comment>
<reference evidence="4 5" key="1">
    <citation type="submission" date="2016-01" db="EMBL/GenBank/DDBJ databases">
        <title>Use of Whole Genome Sequencing to ascertain that Brevibacterium massiliense (Roux, Raoult 2009) is a later heterotypic synonym of Brevibacterium ravenspurgense (Mages 2008).</title>
        <authorList>
            <person name="Bernier A.-M."/>
            <person name="Burdz T."/>
            <person name="Huynh C."/>
            <person name="Pachecho A.L."/>
            <person name="Wiebe D."/>
            <person name="Bonner C."/>
            <person name="Bernard K."/>
        </authorList>
    </citation>
    <scope>NUCLEOTIDE SEQUENCE [LARGE SCALE GENOMIC DNA]</scope>
    <source>
        <strain evidence="4 5">CCUG56047</strain>
    </source>
</reference>
<evidence type="ECO:0000256" key="1">
    <source>
        <dbReference type="SAM" id="MobiDB-lite"/>
    </source>
</evidence>
<accession>A0A150HD67</accession>
<dbReference type="AlphaFoldDB" id="A0A150HD67"/>
<keyword evidence="2" id="KW-0812">Transmembrane</keyword>
<protein>
    <recommendedName>
        <fullName evidence="6">Hemoglobin and hemoglobin-haptoglobin-binding protein 3</fullName>
    </recommendedName>
</protein>
<evidence type="ECO:0000256" key="3">
    <source>
        <dbReference type="SAM" id="SignalP"/>
    </source>
</evidence>
<sequence length="286" mass="29425">MRITFKRPAIAVALCCFAATGLLFTIAIPAASQPENDPTATSTASDTPYEPTDPDGNDGGSEPAQSSEPTDALHTSPTGGPSGKPSQGSTTQPTGEPTDRPTGDPSDEPTGTPTPTDTPTEKPKPTSKPTQKPTEKPDPEQPDEPEDPPADNPRLPNTGPQDSTPLPPDGRVNSDGSGRQGGYPDTGNGGTNWVPQSPGAGSGGYAEQNRGAVNDPVPTPEAEQAESSEDGSRNSALKGSQAGVDNAEARSSSLLWGGLTILVGLAVIVAAWLFLRRSQKDQKQRG</sequence>
<evidence type="ECO:0008006" key="6">
    <source>
        <dbReference type="Google" id="ProtNLM"/>
    </source>
</evidence>
<dbReference type="Proteomes" id="UP000243589">
    <property type="component" value="Unassembled WGS sequence"/>
</dbReference>
<gene>
    <name evidence="4" type="ORF">Bravens_00070</name>
</gene>
<organism evidence="4 5">
    <name type="scientific">Brevibacterium ravenspurgense</name>
    <dbReference type="NCBI Taxonomy" id="479117"/>
    <lineage>
        <taxon>Bacteria</taxon>
        <taxon>Bacillati</taxon>
        <taxon>Actinomycetota</taxon>
        <taxon>Actinomycetes</taxon>
        <taxon>Micrococcales</taxon>
        <taxon>Brevibacteriaceae</taxon>
        <taxon>Brevibacterium</taxon>
    </lineage>
</organism>
<keyword evidence="5" id="KW-1185">Reference proteome</keyword>
<feature type="compositionally biased region" description="Low complexity" evidence="1">
    <location>
        <begin position="108"/>
        <end position="118"/>
    </location>
</feature>
<dbReference type="PATRIC" id="fig|479117.4.peg.68"/>
<keyword evidence="2" id="KW-0472">Membrane</keyword>
<evidence type="ECO:0000313" key="4">
    <source>
        <dbReference type="EMBL" id="KXZ59600.1"/>
    </source>
</evidence>
<evidence type="ECO:0000313" key="5">
    <source>
        <dbReference type="Proteomes" id="UP000243589"/>
    </source>
</evidence>
<feature type="compositionally biased region" description="Acidic residues" evidence="1">
    <location>
        <begin position="140"/>
        <end position="149"/>
    </location>
</feature>
<dbReference type="EMBL" id="LQQC01000002">
    <property type="protein sequence ID" value="KXZ59600.1"/>
    <property type="molecule type" value="Genomic_DNA"/>
</dbReference>
<feature type="region of interest" description="Disordered" evidence="1">
    <location>
        <begin position="32"/>
        <end position="248"/>
    </location>
</feature>
<feature type="signal peptide" evidence="3">
    <location>
        <begin position="1"/>
        <end position="18"/>
    </location>
</feature>
<feature type="transmembrane region" description="Helical" evidence="2">
    <location>
        <begin position="254"/>
        <end position="275"/>
    </location>
</feature>
<dbReference type="RefSeq" id="WP_157452667.1">
    <property type="nucleotide sequence ID" value="NZ_LQQC01000002.1"/>
</dbReference>
<evidence type="ECO:0000256" key="2">
    <source>
        <dbReference type="SAM" id="Phobius"/>
    </source>
</evidence>
<feature type="chain" id="PRO_5038397940" description="Hemoglobin and hemoglobin-haptoglobin-binding protein 3" evidence="3">
    <location>
        <begin position="19"/>
        <end position="286"/>
    </location>
</feature>
<dbReference type="PRINTS" id="PR01217">
    <property type="entry name" value="PRICHEXTENSN"/>
</dbReference>
<name>A0A150HD67_9MICO</name>